<dbReference type="Proteomes" id="UP001218629">
    <property type="component" value="Chromosome"/>
</dbReference>
<keyword evidence="4" id="KW-0436">Ligase</keyword>
<dbReference type="InterPro" id="IPR010071">
    <property type="entry name" value="AA_adenyl_dom"/>
</dbReference>
<evidence type="ECO:0000256" key="5">
    <source>
        <dbReference type="SAM" id="MobiDB-lite"/>
    </source>
</evidence>
<feature type="domain" description="Carrier" evidence="6">
    <location>
        <begin position="2364"/>
        <end position="2439"/>
    </location>
</feature>
<dbReference type="InterPro" id="IPR001242">
    <property type="entry name" value="Condensation_dom"/>
</dbReference>
<feature type="domain" description="Carrier" evidence="6">
    <location>
        <begin position="1822"/>
        <end position="1899"/>
    </location>
</feature>
<dbReference type="InterPro" id="IPR006162">
    <property type="entry name" value="Ppantetheine_attach_site"/>
</dbReference>
<dbReference type="Gene3D" id="3.30.300.30">
    <property type="match status" value="1"/>
</dbReference>
<proteinExistence type="predicted"/>
<organism evidence="7 8">
    <name type="scientific">Streptomyces yunnanensis</name>
    <dbReference type="NCBI Taxonomy" id="156453"/>
    <lineage>
        <taxon>Bacteria</taxon>
        <taxon>Bacillati</taxon>
        <taxon>Actinomycetota</taxon>
        <taxon>Actinomycetes</taxon>
        <taxon>Kitasatosporales</taxon>
        <taxon>Streptomycetaceae</taxon>
        <taxon>Streptomyces</taxon>
    </lineage>
</organism>
<keyword evidence="8" id="KW-1185">Reference proteome</keyword>
<feature type="compositionally biased region" description="Low complexity" evidence="5">
    <location>
        <begin position="2033"/>
        <end position="2050"/>
    </location>
</feature>
<feature type="compositionally biased region" description="Low complexity" evidence="5">
    <location>
        <begin position="1908"/>
        <end position="1923"/>
    </location>
</feature>
<feature type="region of interest" description="Disordered" evidence="5">
    <location>
        <begin position="1898"/>
        <end position="1923"/>
    </location>
</feature>
<dbReference type="PROSITE" id="PS50075">
    <property type="entry name" value="CARRIER"/>
    <property type="match status" value="3"/>
</dbReference>
<dbReference type="SMART" id="SM00823">
    <property type="entry name" value="PKS_PP"/>
    <property type="match status" value="3"/>
</dbReference>
<dbReference type="InterPro" id="IPR045851">
    <property type="entry name" value="AMP-bd_C_sf"/>
</dbReference>
<dbReference type="InterPro" id="IPR009081">
    <property type="entry name" value="PP-bd_ACP"/>
</dbReference>
<dbReference type="InterPro" id="IPR023213">
    <property type="entry name" value="CAT-like_dom_sf"/>
</dbReference>
<dbReference type="Pfam" id="PF00550">
    <property type="entry name" value="PP-binding"/>
    <property type="match status" value="3"/>
</dbReference>
<evidence type="ECO:0000256" key="4">
    <source>
        <dbReference type="ARBA" id="ARBA00022598"/>
    </source>
</evidence>
<dbReference type="PROSITE" id="PS00012">
    <property type="entry name" value="PHOSPHOPANTETHEINE"/>
    <property type="match status" value="1"/>
</dbReference>
<dbReference type="RefSeq" id="WP_275310319.1">
    <property type="nucleotide sequence ID" value="NZ_CP095749.1"/>
</dbReference>
<evidence type="ECO:0000313" key="8">
    <source>
        <dbReference type="Proteomes" id="UP001218629"/>
    </source>
</evidence>
<dbReference type="InterPro" id="IPR036736">
    <property type="entry name" value="ACP-like_sf"/>
</dbReference>
<sequence length="2452" mass="261505">MRGRIGNSSGGQLPATAVQSAYFAGRDPGLPLGGLDCVAYLEFGGRSIDVGRLGDAVAALTANPYLRLRFADAETLEEAQVVPPRLRRHDLRGLEPGDVAQAVAVTRRRMLTESLDLVGGQTWAVEVSQLPDGTSTMHLAISLAIADIAAIGVLASQLATALGRDVLPEYRELGDVRERLRRARRPRPAVAQEVVDARPVELFAPPQLPRCTAAAGPPDGPDGGAEADLAAHPLVERLTTRFGNADWSRLEGRAQELGCTTAALVLALYERVLRRFSSSAEFLVTVTGVDTTGTEDEVVDRTVTYAHRARPDAMDTFAEAVREVGDELRFRISRGVEATTELREALKAGSGHPGLSPYVFTFAAKRPIFGDDAVAALGEPEFSSTTPQVIIDCRVFRLTSAGVEVAFDVRRDVLPDGMAREIYELFVQSLREVIEHGAPQLELCRSTADERLAVNSTAPARTTGLLYEDFRRRVGEHPHAEAVLWDPRQYRESGDPVGIGESGRLTYAELDDRALRLAAAVHARVAPGAVVAIRLPKGPSQVVAVLGVLYAGCIYLPIGVDVPDARAQAIAEAAGAGLVLTADDLAAGAAGHDPLPEPVAAAGDGLAYIIYTSGSTGAPKGVAIAHSAALNTVADVNVRNAVGRHDRVLAVSALDFDLSVYDIFGPLSCGGAVVTIPEDARRDAFVWGELVRRFGVTVWNTVPGLVEMLLAANDELDSLRTVMCSGDWIDPVLFRRLREAAPKAALVAMGGATEASIWSNAYVIRSQDDIDPEWRSIPYGVPLSGQKYRVVDDEGRDRPNGVAGELWIGGAGVATGYHRAPELTAQRFVTDGRGERWYRTGDLGVWREGPLLFILGRLDTQVKVRGHRVECGEIEHAIRRAGGVSAAVVTPIRNRTALGALVVPDALGTPAASDVSAPVPFDAGVLRERLACDLPHYMVPTVIAEAAELRFTANGKVDRRWAAARLESDGSEASPSPGGVDRDSEVAAGWRRVLGVEQLAPDDNFFVLGGDSLAATRVCAGLRERGIEAGVDQLFAAPTLRAFTAVCTAVRTPSVQGASDAQDPQDAPALRDTASEEVARTFPLTPLQRAYALGADGIRGVVRTAPRYSVVISSAGPVDFGAWSKAIDVVCARLDGLRCIRHGDAAQRVLPPHELPELPPLTWLDAGGPARAADRLRAYLAGLDDETEPSAGVLTAVAVRGHEREIGLSLNYLGLDARSLMGVLNTLISEACGTESVEPIDPSLAEFGRYAARTAAKEAEEAEETEEAEEAEEAGFRADAPDDAAGGLRPPALPVQRIPGERVVIRSRGVHLDSDETSALTRVARDQQVTTSSLLLAEFGQSLAETLGVDAVDISVPMSRRPTDVSSEVLGNFTELALCRCGPEFGAREVHRALGRAVAGYAPGERDVARAGRAAFPVVFTSTLGLSSAQRLFRGEVKAVWSHTRTPGVLIDCQVVPRDEGIELRWDCPDDVLEPGFLERAFSRFVGRIRRLTGSSGRAPAAAPAAPSAAVCAPDRDELVATLRRCAQRVDPQQVRPALASVFDRWRTALADLEAAGEPHAADAEFLAHCLTGEVRVTRLLEHERLAPEALLTRSLEAGGLLTQVCGELRRAAEAAGRSVRVAHLGAGTGLLHSVLAGHLAGTDIEWVPVECSPLLRDLGEERGLKSLAAPPEMPVDVVLALGALHRDTGLAAMLTDMPVAPEAALLLAEVTGPDPASLVTALLDSRIADPATTPLWPVPTWWNWLTERGWRPVSVSAPTPQLALVHARYERYEGGDGDEAAAAAAAPARTAAPVPVLQLRPPSDIPARRKQQKQRKEREETSRTGVEELLAVLWRRCLPEAARTAGPDDDFFALGGDSLAATRVLAELHTRGFTGVRLADLFNIPVLGELARHIARSAREDEPSAPGPAAASPDADADPRTAADTSAFPLTKVQQAYLTGRSEQQLLGGVASHCYFEFDAPELDTERFTAAVEAVVLRHPALRTTVVDEDGVMTGRVGDRPVHPPVEFADDPRESTAAEVPDPVRRGPLTVRIGRSGSPGSPGTRTRTRIGIGMDNLMLDGASMWRVLREIGALYAGATAAELDPLRASFADYVSQRPWLCSTVAPTERDSTYWAANPVPEAPALVSAAQIVALTERPVFDRVGTGLHRREWDAVRAAAADAGLTPAALIFAAYAAELAECSGQERLAVNVTTFDRDLTVPGIDTVVGDFTSLTLVGARVADGGDLVPVGRSAQLQLAAARDHRTVTAIDQQRNAVQETGDPVRGMYPVVFTCGLGMQDPALRSDDFGFGRLVFSCSQTPQTVLDLQVHDDCRGLHITADHVTQLIGSRRAQAVVDGVARRLRDFAGSACARPDAEEPDPGQSGAGRLDALIRQAWERALGTELPRDGANFFRAGGDSLRATRCVRALQEQVHPRITLRTLLSHPDLGTFTAAVANLATDTADDDYEAGEL</sequence>
<dbReference type="SUPFAM" id="SSF56801">
    <property type="entry name" value="Acetyl-CoA synthetase-like"/>
    <property type="match status" value="1"/>
</dbReference>
<name>A0ABY8AGE9_9ACTN</name>
<evidence type="ECO:0000256" key="2">
    <source>
        <dbReference type="ARBA" id="ARBA00022450"/>
    </source>
</evidence>
<accession>A0ABY8AGE9</accession>
<dbReference type="InterPro" id="IPR042099">
    <property type="entry name" value="ANL_N_sf"/>
</dbReference>
<dbReference type="SUPFAM" id="SSF47336">
    <property type="entry name" value="ACP-like"/>
    <property type="match status" value="3"/>
</dbReference>
<dbReference type="InterPro" id="IPR020806">
    <property type="entry name" value="PKS_PP-bd"/>
</dbReference>
<comment type="cofactor">
    <cofactor evidence="1">
        <name>pantetheine 4'-phosphate</name>
        <dbReference type="ChEBI" id="CHEBI:47942"/>
    </cofactor>
</comment>
<feature type="region of interest" description="Disordered" evidence="5">
    <location>
        <begin position="1994"/>
        <end position="2050"/>
    </location>
</feature>
<dbReference type="SUPFAM" id="SSF52777">
    <property type="entry name" value="CoA-dependent acyltransferases"/>
    <property type="match status" value="6"/>
</dbReference>
<feature type="region of interest" description="Disordered" evidence="5">
    <location>
        <begin position="1255"/>
        <end position="1293"/>
    </location>
</feature>
<reference evidence="7 8" key="1">
    <citation type="submission" date="2022-03" db="EMBL/GenBank/DDBJ databases">
        <title>Streptomyces yunnanensis P86,complete genome.</title>
        <authorList>
            <person name="Chen S."/>
            <person name="Zhang Q."/>
        </authorList>
    </citation>
    <scope>NUCLEOTIDE SEQUENCE [LARGE SCALE GENOMIC DNA]</scope>
    <source>
        <strain evidence="7 8">P86</strain>
    </source>
</reference>
<feature type="compositionally biased region" description="Basic and acidic residues" evidence="5">
    <location>
        <begin position="1815"/>
        <end position="1824"/>
    </location>
</feature>
<feature type="region of interest" description="Disordered" evidence="5">
    <location>
        <begin position="1793"/>
        <end position="1824"/>
    </location>
</feature>
<feature type="compositionally biased region" description="Acidic residues" evidence="5">
    <location>
        <begin position="1260"/>
        <end position="1273"/>
    </location>
</feature>
<dbReference type="InterPro" id="IPR000873">
    <property type="entry name" value="AMP-dep_synth/lig_dom"/>
</dbReference>
<evidence type="ECO:0000256" key="3">
    <source>
        <dbReference type="ARBA" id="ARBA00022553"/>
    </source>
</evidence>
<dbReference type="EMBL" id="CP095749">
    <property type="protein sequence ID" value="WEB44048.1"/>
    <property type="molecule type" value="Genomic_DNA"/>
</dbReference>
<evidence type="ECO:0000313" key="7">
    <source>
        <dbReference type="EMBL" id="WEB44048.1"/>
    </source>
</evidence>
<keyword evidence="2" id="KW-0596">Phosphopantetheine</keyword>
<gene>
    <name evidence="7" type="ORF">MOV08_35380</name>
</gene>
<dbReference type="Gene3D" id="3.30.559.30">
    <property type="entry name" value="Nonribosomal peptide synthetase, condensation domain"/>
    <property type="match status" value="3"/>
</dbReference>
<dbReference type="PANTHER" id="PTHR45527">
    <property type="entry name" value="NONRIBOSOMAL PEPTIDE SYNTHETASE"/>
    <property type="match status" value="1"/>
</dbReference>
<feature type="domain" description="Carrier" evidence="6">
    <location>
        <begin position="977"/>
        <end position="1051"/>
    </location>
</feature>
<dbReference type="Gene3D" id="3.30.559.10">
    <property type="entry name" value="Chloramphenicol acetyltransferase-like domain"/>
    <property type="match status" value="3"/>
</dbReference>
<evidence type="ECO:0000259" key="6">
    <source>
        <dbReference type="PROSITE" id="PS50075"/>
    </source>
</evidence>
<protein>
    <submittedName>
        <fullName evidence="7">Amino acid adenylation domain-containing protein</fullName>
    </submittedName>
</protein>
<dbReference type="Gene3D" id="3.40.50.12780">
    <property type="entry name" value="N-terminal domain of ligase-like"/>
    <property type="match status" value="1"/>
</dbReference>
<dbReference type="PANTHER" id="PTHR45527:SF10">
    <property type="entry name" value="PYOCHELIN SYNTHASE PCHF"/>
    <property type="match status" value="1"/>
</dbReference>
<dbReference type="Gene3D" id="1.10.1200.10">
    <property type="entry name" value="ACP-like"/>
    <property type="match status" value="3"/>
</dbReference>
<dbReference type="NCBIfam" id="TIGR01733">
    <property type="entry name" value="AA-adenyl-dom"/>
    <property type="match status" value="1"/>
</dbReference>
<dbReference type="InterPro" id="IPR020845">
    <property type="entry name" value="AMP-binding_CS"/>
</dbReference>
<dbReference type="PROSITE" id="PS00455">
    <property type="entry name" value="AMP_BINDING"/>
    <property type="match status" value="1"/>
</dbReference>
<keyword evidence="3" id="KW-0597">Phosphoprotein</keyword>
<dbReference type="Pfam" id="PF00668">
    <property type="entry name" value="Condensation"/>
    <property type="match status" value="1"/>
</dbReference>
<evidence type="ECO:0000256" key="1">
    <source>
        <dbReference type="ARBA" id="ARBA00001957"/>
    </source>
</evidence>
<dbReference type="Pfam" id="PF00501">
    <property type="entry name" value="AMP-binding"/>
    <property type="match status" value="1"/>
</dbReference>